<dbReference type="InterPro" id="IPR012296">
    <property type="entry name" value="Nuclease_put_TT1808"/>
</dbReference>
<evidence type="ECO:0000259" key="1">
    <source>
        <dbReference type="Pfam" id="PF05685"/>
    </source>
</evidence>
<evidence type="ECO:0000313" key="2">
    <source>
        <dbReference type="EMBL" id="QCW82341.1"/>
    </source>
</evidence>
<name>A0A4P9UQ14_METBY</name>
<keyword evidence="2" id="KW-0255">Endonuclease</keyword>
<dbReference type="Gene3D" id="3.90.1570.10">
    <property type="entry name" value="tt1808, chain A"/>
    <property type="match status" value="1"/>
</dbReference>
<dbReference type="STRING" id="675511.GCA_000341735_01255"/>
<dbReference type="OrthoDB" id="461333at2"/>
<evidence type="ECO:0000313" key="3">
    <source>
        <dbReference type="Proteomes" id="UP000305881"/>
    </source>
</evidence>
<reference evidence="3" key="1">
    <citation type="journal article" date="2019" name="J. Bacteriol.">
        <title>A Mutagenic Screen Identifies a TonB-Dependent Receptor Required for the Lanthanide Metal Switch in the Type I Methanotroph 'Methylotuvimicrobium buryatense' 5GB1C.</title>
        <authorList>
            <person name="Groom J.D."/>
            <person name="Ford S.M."/>
            <person name="Pesesky M.W."/>
            <person name="Lidstrom M.E."/>
        </authorList>
    </citation>
    <scope>NUCLEOTIDE SEQUENCE [LARGE SCALE GENOMIC DNA]</scope>
    <source>
        <strain evidence="3">5GB1C</strain>
    </source>
</reference>
<dbReference type="Proteomes" id="UP000305881">
    <property type="component" value="Chromosome"/>
</dbReference>
<protein>
    <submittedName>
        <fullName evidence="2">Uma2 family endonuclease</fullName>
    </submittedName>
</protein>
<dbReference type="KEGG" id="mbur:EQU24_08865"/>
<organism evidence="2 3">
    <name type="scientific">Methylotuvimicrobium buryatense</name>
    <name type="common">Methylomicrobium buryatense</name>
    <dbReference type="NCBI Taxonomy" id="95641"/>
    <lineage>
        <taxon>Bacteria</taxon>
        <taxon>Pseudomonadati</taxon>
        <taxon>Pseudomonadota</taxon>
        <taxon>Gammaproteobacteria</taxon>
        <taxon>Methylococcales</taxon>
        <taxon>Methylococcaceae</taxon>
        <taxon>Methylotuvimicrobium</taxon>
    </lineage>
</organism>
<dbReference type="InterPro" id="IPR011335">
    <property type="entry name" value="Restrct_endonuc-II-like"/>
</dbReference>
<dbReference type="SUPFAM" id="SSF52980">
    <property type="entry name" value="Restriction endonuclease-like"/>
    <property type="match status" value="1"/>
</dbReference>
<dbReference type="PANTHER" id="PTHR34107:SF4">
    <property type="entry name" value="SLL1222 PROTEIN"/>
    <property type="match status" value="1"/>
</dbReference>
<dbReference type="AlphaFoldDB" id="A0A4P9UQ14"/>
<dbReference type="RefSeq" id="WP_017839827.1">
    <property type="nucleotide sequence ID" value="NZ_CP035467.1"/>
</dbReference>
<gene>
    <name evidence="2" type="ORF">EQU24_08865</name>
</gene>
<dbReference type="InterPro" id="IPR008538">
    <property type="entry name" value="Uma2"/>
</dbReference>
<dbReference type="PANTHER" id="PTHR34107">
    <property type="entry name" value="SLL0198 PROTEIN-RELATED"/>
    <property type="match status" value="1"/>
</dbReference>
<feature type="domain" description="Putative restriction endonuclease" evidence="1">
    <location>
        <begin position="10"/>
        <end position="173"/>
    </location>
</feature>
<sequence length="186" mass="20525">MGLPQLKPATYQDLCAVPGNMVAEIIGGALYSQPRPSPRHARASSLLGGKLTGPYDEGMDGPGGWWILDEPECHLGFDILVPDLAGWRRERLPKLPEGAFFDLAPDWVCEVLSPGTARIDRVEKMPIYAREGVCHIWLIDPVLRTLEVFENTPAGWLLLGVFENDDAISIAPFDAITFDLSVLWVD</sequence>
<keyword evidence="2" id="KW-0540">Nuclease</keyword>
<dbReference type="Pfam" id="PF05685">
    <property type="entry name" value="Uma2"/>
    <property type="match status" value="1"/>
</dbReference>
<dbReference type="EMBL" id="CP035467">
    <property type="protein sequence ID" value="QCW82341.1"/>
    <property type="molecule type" value="Genomic_DNA"/>
</dbReference>
<dbReference type="GO" id="GO:0004519">
    <property type="term" value="F:endonuclease activity"/>
    <property type="evidence" value="ECO:0007669"/>
    <property type="project" value="UniProtKB-KW"/>
</dbReference>
<keyword evidence="2" id="KW-0378">Hydrolase</keyword>
<accession>A0A4P9UQ14</accession>
<proteinExistence type="predicted"/>
<dbReference type="CDD" id="cd06260">
    <property type="entry name" value="DUF820-like"/>
    <property type="match status" value="1"/>
</dbReference>
<keyword evidence="3" id="KW-1185">Reference proteome</keyword>